<feature type="region of interest" description="Disordered" evidence="1">
    <location>
        <begin position="1"/>
        <end position="28"/>
    </location>
</feature>
<dbReference type="Proteomes" id="UP000004221">
    <property type="component" value="Unassembled WGS sequence"/>
</dbReference>
<evidence type="ECO:0000313" key="3">
    <source>
        <dbReference type="Proteomes" id="UP000004221"/>
    </source>
</evidence>
<proteinExistence type="predicted"/>
<dbReference type="Gene3D" id="2.120.10.30">
    <property type="entry name" value="TolB, C-terminal domain"/>
    <property type="match status" value="1"/>
</dbReference>
<dbReference type="InterPro" id="IPR011659">
    <property type="entry name" value="WD40"/>
</dbReference>
<dbReference type="EMBL" id="CAGS01000586">
    <property type="protein sequence ID" value="CCF85952.1"/>
    <property type="molecule type" value="Genomic_DNA"/>
</dbReference>
<dbReference type="SUPFAM" id="SSF82171">
    <property type="entry name" value="DPP6 N-terminal domain-like"/>
    <property type="match status" value="1"/>
</dbReference>
<comment type="caution">
    <text evidence="2">The sequence shown here is derived from an EMBL/GenBank/DDBJ whole genome shotgun (WGS) entry which is preliminary data.</text>
</comment>
<keyword evidence="3" id="KW-1185">Reference proteome</keyword>
<evidence type="ECO:0000313" key="2">
    <source>
        <dbReference type="EMBL" id="CCF85952.1"/>
    </source>
</evidence>
<evidence type="ECO:0008006" key="4">
    <source>
        <dbReference type="Google" id="ProtNLM"/>
    </source>
</evidence>
<dbReference type="AlphaFoldDB" id="I4EMN9"/>
<dbReference type="InterPro" id="IPR011042">
    <property type="entry name" value="6-blade_b-propeller_TolB-like"/>
</dbReference>
<name>I4EMN9_9BACT</name>
<accession>I4EMN9</accession>
<protein>
    <recommendedName>
        <fullName evidence="4">WD40 domain protein beta Propeller</fullName>
    </recommendedName>
</protein>
<evidence type="ECO:0000256" key="1">
    <source>
        <dbReference type="SAM" id="MobiDB-lite"/>
    </source>
</evidence>
<gene>
    <name evidence="2" type="ORF">NITHO_6260002</name>
</gene>
<reference evidence="2 3" key="1">
    <citation type="journal article" date="2012" name="ISME J.">
        <title>Nitrification expanded: discovery, physiology and genomics of a nitrite-oxidizing bacterium from the phylum Chloroflexi.</title>
        <authorList>
            <person name="Sorokin D.Y."/>
            <person name="Lucker S."/>
            <person name="Vejmelkova D."/>
            <person name="Kostrikina N.A."/>
            <person name="Kleerebezem R."/>
            <person name="Rijpstra W.I."/>
            <person name="Damste J.S."/>
            <person name="Le Paslier D."/>
            <person name="Muyzer G."/>
            <person name="Wagner M."/>
            <person name="van Loosdrecht M.C."/>
            <person name="Daims H."/>
        </authorList>
    </citation>
    <scope>NUCLEOTIDE SEQUENCE [LARGE SCALE GENOMIC DNA]</scope>
    <source>
        <strain evidence="3">none</strain>
    </source>
</reference>
<organism evidence="2 3">
    <name type="scientific">Nitrolancea hollandica Lb</name>
    <dbReference type="NCBI Taxonomy" id="1129897"/>
    <lineage>
        <taxon>Bacteria</taxon>
        <taxon>Pseudomonadati</taxon>
        <taxon>Thermomicrobiota</taxon>
        <taxon>Thermomicrobia</taxon>
        <taxon>Sphaerobacterales</taxon>
        <taxon>Sphaerobacterineae</taxon>
        <taxon>Sphaerobacteraceae</taxon>
        <taxon>Nitrolancea</taxon>
    </lineage>
</organism>
<sequence>MMAADGTGKRALTSDPSFRDEHPGWSADGSSILFARIQGERAQVWLMRADGSGQQQVADDLTPNAGWFGNYGYIDWSQLYDWWPGAPAR</sequence>
<dbReference type="Pfam" id="PF07676">
    <property type="entry name" value="PD40"/>
    <property type="match status" value="1"/>
</dbReference>